<name>A0ABY7FEU4_MYAAR</name>
<dbReference type="InterPro" id="IPR029006">
    <property type="entry name" value="ADF-H/Gelsolin-like_dom_sf"/>
</dbReference>
<accession>A0ABY7FEU4</accession>
<organism evidence="4 5">
    <name type="scientific">Mya arenaria</name>
    <name type="common">Soft-shell clam</name>
    <dbReference type="NCBI Taxonomy" id="6604"/>
    <lineage>
        <taxon>Eukaryota</taxon>
        <taxon>Metazoa</taxon>
        <taxon>Spiralia</taxon>
        <taxon>Lophotrochozoa</taxon>
        <taxon>Mollusca</taxon>
        <taxon>Bivalvia</taxon>
        <taxon>Autobranchia</taxon>
        <taxon>Heteroconchia</taxon>
        <taxon>Euheterodonta</taxon>
        <taxon>Imparidentia</taxon>
        <taxon>Neoheterodontei</taxon>
        <taxon>Myida</taxon>
        <taxon>Myoidea</taxon>
        <taxon>Myidae</taxon>
        <taxon>Mya</taxon>
    </lineage>
</organism>
<dbReference type="PANTHER" id="PTHR11249:SF2">
    <property type="entry name" value="GLIA MATURATION FACTOR"/>
    <property type="match status" value="1"/>
</dbReference>
<dbReference type="Gene3D" id="3.40.20.10">
    <property type="entry name" value="Severin"/>
    <property type="match status" value="1"/>
</dbReference>
<evidence type="ECO:0000259" key="3">
    <source>
        <dbReference type="PROSITE" id="PS51263"/>
    </source>
</evidence>
<dbReference type="PIRSF" id="PIRSF001788">
    <property type="entry name" value="GMF-beta"/>
    <property type="match status" value="1"/>
</dbReference>
<reference evidence="4" key="1">
    <citation type="submission" date="2022-11" db="EMBL/GenBank/DDBJ databases">
        <title>Centuries of genome instability and evolution in soft-shell clam transmissible cancer (bioRxiv).</title>
        <authorList>
            <person name="Hart S.F.M."/>
            <person name="Yonemitsu M.A."/>
            <person name="Giersch R.M."/>
            <person name="Beal B.F."/>
            <person name="Arriagada G."/>
            <person name="Davis B.W."/>
            <person name="Ostrander E.A."/>
            <person name="Goff S.P."/>
            <person name="Metzger M.J."/>
        </authorList>
    </citation>
    <scope>NUCLEOTIDE SEQUENCE</scope>
    <source>
        <strain evidence="4">MELC-2E11</strain>
        <tissue evidence="4">Siphon/mantle</tissue>
    </source>
</reference>
<sequence>MAGNLNICDISEEVKTKLKKMRFRKEKNVAAVLLKIDPTTRTVMQEEEYEDVTIEEIQEELNEHQPRFLVISYVRNHGDGRISYPLCFIYICPSGCKPELSMMYAGTRNILQKELGITKDFELRSTDELTEEWLDEKLAFFK</sequence>
<dbReference type="SMART" id="SM00102">
    <property type="entry name" value="ADF"/>
    <property type="match status" value="1"/>
</dbReference>
<dbReference type="Pfam" id="PF00241">
    <property type="entry name" value="Cofilin_ADF"/>
    <property type="match status" value="1"/>
</dbReference>
<protein>
    <submittedName>
        <fullName evidence="4">GMFB-like protein</fullName>
    </submittedName>
</protein>
<dbReference type="PANTHER" id="PTHR11249">
    <property type="entry name" value="GLIAL FACTOR NATURATION FACTOR"/>
    <property type="match status" value="1"/>
</dbReference>
<dbReference type="PROSITE" id="PS51263">
    <property type="entry name" value="ADF_H"/>
    <property type="match status" value="1"/>
</dbReference>
<proteinExistence type="inferred from homology"/>
<evidence type="ECO:0000313" key="4">
    <source>
        <dbReference type="EMBL" id="WAR19399.1"/>
    </source>
</evidence>
<comment type="similarity">
    <text evidence="1 2">Belongs to the actin-binding proteins ADF family. GMF subfamily.</text>
</comment>
<gene>
    <name evidence="4" type="ORF">MAR_001237</name>
</gene>
<dbReference type="EMBL" id="CP111022">
    <property type="protein sequence ID" value="WAR19399.1"/>
    <property type="molecule type" value="Genomic_DNA"/>
</dbReference>
<dbReference type="InterPro" id="IPR011171">
    <property type="entry name" value="GMF"/>
</dbReference>
<evidence type="ECO:0000256" key="1">
    <source>
        <dbReference type="ARBA" id="ARBA00010055"/>
    </source>
</evidence>
<feature type="domain" description="ADF-H" evidence="3">
    <location>
        <begin position="4"/>
        <end position="139"/>
    </location>
</feature>
<dbReference type="Proteomes" id="UP001164746">
    <property type="component" value="Chromosome 11"/>
</dbReference>
<evidence type="ECO:0000256" key="2">
    <source>
        <dbReference type="PIRNR" id="PIRNR001788"/>
    </source>
</evidence>
<keyword evidence="5" id="KW-1185">Reference proteome</keyword>
<evidence type="ECO:0000313" key="5">
    <source>
        <dbReference type="Proteomes" id="UP001164746"/>
    </source>
</evidence>
<dbReference type="SUPFAM" id="SSF55753">
    <property type="entry name" value="Actin depolymerizing proteins"/>
    <property type="match status" value="1"/>
</dbReference>
<dbReference type="InterPro" id="IPR002108">
    <property type="entry name" value="ADF-H"/>
</dbReference>
<dbReference type="CDD" id="cd11283">
    <property type="entry name" value="ADF_GMF-beta_like"/>
    <property type="match status" value="1"/>
</dbReference>